<reference evidence="3" key="1">
    <citation type="journal article" date="2013" name="Nat. Genet.">
        <title>The draft genomes of soft-shell turtle and green sea turtle yield insights into the development and evolution of the turtle-specific body plan.</title>
        <authorList>
            <person name="Wang Z."/>
            <person name="Pascual-Anaya J."/>
            <person name="Zadissa A."/>
            <person name="Li W."/>
            <person name="Niimura Y."/>
            <person name="Huang Z."/>
            <person name="Li C."/>
            <person name="White S."/>
            <person name="Xiong Z."/>
            <person name="Fang D."/>
            <person name="Wang B."/>
            <person name="Ming Y."/>
            <person name="Chen Y."/>
            <person name="Zheng Y."/>
            <person name="Kuraku S."/>
            <person name="Pignatelli M."/>
            <person name="Herrero J."/>
            <person name="Beal K."/>
            <person name="Nozawa M."/>
            <person name="Li Q."/>
            <person name="Wang J."/>
            <person name="Zhang H."/>
            <person name="Yu L."/>
            <person name="Shigenobu S."/>
            <person name="Wang J."/>
            <person name="Liu J."/>
            <person name="Flicek P."/>
            <person name="Searle S."/>
            <person name="Wang J."/>
            <person name="Kuratani S."/>
            <person name="Yin Y."/>
            <person name="Aken B."/>
            <person name="Zhang G."/>
            <person name="Irie N."/>
        </authorList>
    </citation>
    <scope>NUCLEOTIDE SEQUENCE [LARGE SCALE GENOMIC DNA]</scope>
</reference>
<dbReference type="AlphaFoldDB" id="M7B571"/>
<evidence type="ECO:0000313" key="3">
    <source>
        <dbReference type="Proteomes" id="UP000031443"/>
    </source>
</evidence>
<feature type="compositionally biased region" description="Polar residues" evidence="1">
    <location>
        <begin position="108"/>
        <end position="117"/>
    </location>
</feature>
<feature type="region of interest" description="Disordered" evidence="1">
    <location>
        <begin position="61"/>
        <end position="144"/>
    </location>
</feature>
<sequence>MTPALLPVGKHPAERLGLVLAVAGAVVLLLAIVAADRVTPVSLGGAERLLTDDAHPGGLDGDSASLDALNSGTFNLDPLAGDPQSGPAGDLPAQSNESQESPAGDLPAQSNESQESLESACEAPPDRVPHVPASHGSTSPGTGRLIRMFANRHSQRQVTLKPYSFRLNELD</sequence>
<gene>
    <name evidence="2" type="ORF">UY3_15628</name>
</gene>
<protein>
    <submittedName>
        <fullName evidence="2">Uncharacterized protein</fullName>
    </submittedName>
</protein>
<name>M7B571_CHEMY</name>
<organism evidence="2 3">
    <name type="scientific">Chelonia mydas</name>
    <name type="common">Green sea-turtle</name>
    <name type="synonym">Chelonia agassizi</name>
    <dbReference type="NCBI Taxonomy" id="8469"/>
    <lineage>
        <taxon>Eukaryota</taxon>
        <taxon>Metazoa</taxon>
        <taxon>Chordata</taxon>
        <taxon>Craniata</taxon>
        <taxon>Vertebrata</taxon>
        <taxon>Euteleostomi</taxon>
        <taxon>Archelosauria</taxon>
        <taxon>Testudinata</taxon>
        <taxon>Testudines</taxon>
        <taxon>Cryptodira</taxon>
        <taxon>Durocryptodira</taxon>
        <taxon>Americhelydia</taxon>
        <taxon>Chelonioidea</taxon>
        <taxon>Cheloniidae</taxon>
        <taxon>Chelonia</taxon>
    </lineage>
</organism>
<keyword evidence="3" id="KW-1185">Reference proteome</keyword>
<evidence type="ECO:0000313" key="2">
    <source>
        <dbReference type="EMBL" id="EMP27278.1"/>
    </source>
</evidence>
<accession>M7B571</accession>
<dbReference type="EMBL" id="KB571779">
    <property type="protein sequence ID" value="EMP27278.1"/>
    <property type="molecule type" value="Genomic_DNA"/>
</dbReference>
<evidence type="ECO:0000256" key="1">
    <source>
        <dbReference type="SAM" id="MobiDB-lite"/>
    </source>
</evidence>
<dbReference type="Proteomes" id="UP000031443">
    <property type="component" value="Unassembled WGS sequence"/>
</dbReference>
<proteinExistence type="predicted"/>